<name>A0A8S5TUB9_9CAUD</name>
<dbReference type="EMBL" id="BK015930">
    <property type="protein sequence ID" value="DAF85759.1"/>
    <property type="molecule type" value="Genomic_DNA"/>
</dbReference>
<reference evidence="1" key="1">
    <citation type="journal article" date="2021" name="Proc. Natl. Acad. Sci. U.S.A.">
        <title>A Catalog of Tens of Thousands of Viruses from Human Metagenomes Reveals Hidden Associations with Chronic Diseases.</title>
        <authorList>
            <person name="Tisza M.J."/>
            <person name="Buck C.B."/>
        </authorList>
    </citation>
    <scope>NUCLEOTIDE SEQUENCE</scope>
    <source>
        <strain evidence="1">CtWT735</strain>
    </source>
</reference>
<sequence>MKIIKEGVDPSKTYRFVCVNCGCVYEELDSKCGNMWSEGKCMYLSVCNCPMPFCHNSNFSTEIVND</sequence>
<protein>
    <submittedName>
        <fullName evidence="1">Zinc ribbon domain protein</fullName>
    </submittedName>
</protein>
<organism evidence="1">
    <name type="scientific">Siphoviridae sp. ctWT735</name>
    <dbReference type="NCBI Taxonomy" id="2825538"/>
    <lineage>
        <taxon>Viruses</taxon>
        <taxon>Duplodnaviria</taxon>
        <taxon>Heunggongvirae</taxon>
        <taxon>Uroviricota</taxon>
        <taxon>Caudoviricetes</taxon>
    </lineage>
</organism>
<proteinExistence type="predicted"/>
<accession>A0A8S5TUB9</accession>
<evidence type="ECO:0000313" key="1">
    <source>
        <dbReference type="EMBL" id="DAF85759.1"/>
    </source>
</evidence>